<comment type="caution">
    <text evidence="2">The sequence shown here is derived from an EMBL/GenBank/DDBJ whole genome shotgun (WGS) entry which is preliminary data.</text>
</comment>
<feature type="compositionally biased region" description="Basic and acidic residues" evidence="1">
    <location>
        <begin position="107"/>
        <end position="117"/>
    </location>
</feature>
<dbReference type="Proteomes" id="UP000188268">
    <property type="component" value="Unassembled WGS sequence"/>
</dbReference>
<proteinExistence type="predicted"/>
<dbReference type="OMA" id="CYDISMS"/>
<dbReference type="EMBL" id="AWWV01009898">
    <property type="protein sequence ID" value="OMO83248.1"/>
    <property type="molecule type" value="Genomic_DNA"/>
</dbReference>
<keyword evidence="3" id="KW-1185">Reference proteome</keyword>
<accession>A0A1R3IKX5</accession>
<dbReference type="OrthoDB" id="1928482at2759"/>
<dbReference type="AlphaFoldDB" id="A0A1R3IKX5"/>
<evidence type="ECO:0000313" key="2">
    <source>
        <dbReference type="EMBL" id="OMO83248.1"/>
    </source>
</evidence>
<feature type="region of interest" description="Disordered" evidence="1">
    <location>
        <begin position="23"/>
        <end position="121"/>
    </location>
</feature>
<dbReference type="Gramene" id="OMO83248">
    <property type="protein sequence ID" value="OMO83248"/>
    <property type="gene ID" value="CCACVL1_11483"/>
</dbReference>
<feature type="compositionally biased region" description="Basic and acidic residues" evidence="1">
    <location>
        <begin position="30"/>
        <end position="46"/>
    </location>
</feature>
<evidence type="ECO:0000313" key="3">
    <source>
        <dbReference type="Proteomes" id="UP000188268"/>
    </source>
</evidence>
<name>A0A1R3IKX5_COCAP</name>
<gene>
    <name evidence="2" type="ORF">CCACVL1_11483</name>
</gene>
<feature type="compositionally biased region" description="Acidic residues" evidence="1">
    <location>
        <begin position="47"/>
        <end position="60"/>
    </location>
</feature>
<organism evidence="2 3">
    <name type="scientific">Corchorus capsularis</name>
    <name type="common">Jute</name>
    <dbReference type="NCBI Taxonomy" id="210143"/>
    <lineage>
        <taxon>Eukaryota</taxon>
        <taxon>Viridiplantae</taxon>
        <taxon>Streptophyta</taxon>
        <taxon>Embryophyta</taxon>
        <taxon>Tracheophyta</taxon>
        <taxon>Spermatophyta</taxon>
        <taxon>Magnoliopsida</taxon>
        <taxon>eudicotyledons</taxon>
        <taxon>Gunneridae</taxon>
        <taxon>Pentapetalae</taxon>
        <taxon>rosids</taxon>
        <taxon>malvids</taxon>
        <taxon>Malvales</taxon>
        <taxon>Malvaceae</taxon>
        <taxon>Grewioideae</taxon>
        <taxon>Apeibeae</taxon>
        <taxon>Corchorus</taxon>
    </lineage>
</organism>
<evidence type="ECO:0000256" key="1">
    <source>
        <dbReference type="SAM" id="MobiDB-lite"/>
    </source>
</evidence>
<protein>
    <submittedName>
        <fullName evidence="2">Uncharacterized protein</fullName>
    </submittedName>
</protein>
<sequence length="173" mass="19445">MSKRTRKPFLDLQDAAATNNLTTNTITSRARSDIDGEKSARRGKGDDDIEADQVEVEDVSNGDQRKSLKQLINYRANDDDDEQEGKSKGGSGSGRSSLGQHFTQEQEEMKQQPESDQVHQLQVQVVKKHHSRKDGVRGMMSRYAKVLSHLVKAKREPCIATASRKSHLLRLKM</sequence>
<reference evidence="2 3" key="1">
    <citation type="submission" date="2013-09" db="EMBL/GenBank/DDBJ databases">
        <title>Corchorus capsularis genome sequencing.</title>
        <authorList>
            <person name="Alam M."/>
            <person name="Haque M.S."/>
            <person name="Islam M.S."/>
            <person name="Emdad E.M."/>
            <person name="Islam M.M."/>
            <person name="Ahmed B."/>
            <person name="Halim A."/>
            <person name="Hossen Q.M.M."/>
            <person name="Hossain M.Z."/>
            <person name="Ahmed R."/>
            <person name="Khan M.M."/>
            <person name="Islam R."/>
            <person name="Rashid M.M."/>
            <person name="Khan S.A."/>
            <person name="Rahman M.S."/>
            <person name="Alam M."/>
        </authorList>
    </citation>
    <scope>NUCLEOTIDE SEQUENCE [LARGE SCALE GENOMIC DNA]</scope>
    <source>
        <strain evidence="3">cv. CVL-1</strain>
        <tissue evidence="2">Whole seedling</tissue>
    </source>
</reference>